<comment type="caution">
    <text evidence="2">The sequence shown here is derived from an EMBL/GenBank/DDBJ whole genome shotgun (WGS) entry which is preliminary data.</text>
</comment>
<proteinExistence type="predicted"/>
<feature type="transmembrane region" description="Helical" evidence="1">
    <location>
        <begin position="12"/>
        <end position="30"/>
    </location>
</feature>
<gene>
    <name evidence="2" type="ORF">FZ040_12405</name>
</gene>
<reference evidence="2 3" key="1">
    <citation type="submission" date="2019-08" db="EMBL/GenBank/DDBJ databases">
        <title>Selenomonas sp. mPRGC5 and Selenomonas sp. mPRGC8 isolated from ruminal fluid of dairy goat (Capra hircus).</title>
        <authorList>
            <person name="Poothong S."/>
            <person name="Nuengjamnong C."/>
            <person name="Tanasupawat S."/>
        </authorList>
    </citation>
    <scope>NUCLEOTIDE SEQUENCE [LARGE SCALE GENOMIC DNA]</scope>
    <source>
        <strain evidence="3">mPRGC5</strain>
    </source>
</reference>
<organism evidence="2 3">
    <name type="scientific">Selenomonas ruminis</name>
    <dbReference type="NCBI Taxonomy" id="2593411"/>
    <lineage>
        <taxon>Bacteria</taxon>
        <taxon>Bacillati</taxon>
        <taxon>Bacillota</taxon>
        <taxon>Negativicutes</taxon>
        <taxon>Selenomonadales</taxon>
        <taxon>Selenomonadaceae</taxon>
        <taxon>Selenomonas</taxon>
    </lineage>
</organism>
<evidence type="ECO:0000313" key="2">
    <source>
        <dbReference type="EMBL" id="TYZ20063.1"/>
    </source>
</evidence>
<dbReference type="Pfam" id="PF04956">
    <property type="entry name" value="TrbC"/>
    <property type="match status" value="1"/>
</dbReference>
<dbReference type="EMBL" id="VTOY01000017">
    <property type="protein sequence ID" value="TYZ20063.1"/>
    <property type="molecule type" value="Genomic_DNA"/>
</dbReference>
<keyword evidence="3" id="KW-1185">Reference proteome</keyword>
<name>A0A5D6VV33_9FIRM</name>
<keyword evidence="1" id="KW-0472">Membrane</keyword>
<dbReference type="InterPro" id="IPR007039">
    <property type="entry name" value="TrbC/VirB2"/>
</dbReference>
<dbReference type="OrthoDB" id="9814329at2"/>
<keyword evidence="1" id="KW-0812">Transmembrane</keyword>
<dbReference type="AlphaFoldDB" id="A0A5D6VV33"/>
<evidence type="ECO:0000256" key="1">
    <source>
        <dbReference type="SAM" id="Phobius"/>
    </source>
</evidence>
<protein>
    <submittedName>
        <fullName evidence="2">Conjugal transfer protein TrbC</fullName>
    </submittedName>
</protein>
<evidence type="ECO:0000313" key="3">
    <source>
        <dbReference type="Proteomes" id="UP000323646"/>
    </source>
</evidence>
<dbReference type="RefSeq" id="WP_149172284.1">
    <property type="nucleotide sequence ID" value="NZ_VTOY01000017.1"/>
</dbReference>
<feature type="transmembrane region" description="Helical" evidence="1">
    <location>
        <begin position="82"/>
        <end position="102"/>
    </location>
</feature>
<feature type="transmembrane region" description="Helical" evidence="1">
    <location>
        <begin position="50"/>
        <end position="70"/>
    </location>
</feature>
<sequence length="104" mass="10639">MNIIQRVVKRKNNLTNVLIPSMTTGFMAAASRCYAGMPWEGPLETIQESVTGPVATGVCTIIVVITGIAIACGEGGGAGRRLLQGICGLALALGVASFIASFNG</sequence>
<accession>A0A5D6VV33</accession>
<dbReference type="Proteomes" id="UP000323646">
    <property type="component" value="Unassembled WGS sequence"/>
</dbReference>
<keyword evidence="1" id="KW-1133">Transmembrane helix</keyword>